<name>A0A160JGS4_9PROT</name>
<keyword evidence="6" id="KW-1185">Reference proteome</keyword>
<dbReference type="STRING" id="1226968.A6A40_09740"/>
<dbReference type="InterPro" id="IPR045247">
    <property type="entry name" value="Oye-like"/>
</dbReference>
<evidence type="ECO:0000313" key="6">
    <source>
        <dbReference type="Proteomes" id="UP000077405"/>
    </source>
</evidence>
<comment type="similarity">
    <text evidence="2">Belongs to the NADH:flavin oxidoreductase/NADH oxidase family.</text>
</comment>
<dbReference type="OrthoDB" id="9804454at2"/>
<feature type="domain" description="NADH:flavin oxidoreductase/NADH oxidase N-terminal" evidence="4">
    <location>
        <begin position="10"/>
        <end position="339"/>
    </location>
</feature>
<protein>
    <submittedName>
        <fullName evidence="5">Alkene reductase</fullName>
    </submittedName>
</protein>
<dbReference type="CDD" id="cd02933">
    <property type="entry name" value="OYE_like_FMN"/>
    <property type="match status" value="1"/>
</dbReference>
<gene>
    <name evidence="5" type="ORF">A6A40_09740</name>
</gene>
<dbReference type="NCBIfam" id="NF007899">
    <property type="entry name" value="PRK10605.1"/>
    <property type="match status" value="1"/>
</dbReference>
<organism evidence="5 6">
    <name type="scientific">Azospirillum humicireducens</name>
    <dbReference type="NCBI Taxonomy" id="1226968"/>
    <lineage>
        <taxon>Bacteria</taxon>
        <taxon>Pseudomonadati</taxon>
        <taxon>Pseudomonadota</taxon>
        <taxon>Alphaproteobacteria</taxon>
        <taxon>Rhodospirillales</taxon>
        <taxon>Azospirillaceae</taxon>
        <taxon>Azospirillum</taxon>
    </lineage>
</organism>
<dbReference type="PANTHER" id="PTHR22893:SF91">
    <property type="entry name" value="NADPH DEHYDROGENASE 2-RELATED"/>
    <property type="match status" value="1"/>
</dbReference>
<dbReference type="FunFam" id="3.20.20.70:FF:000059">
    <property type="entry name" value="N-ethylmaleimide reductase, FMN-linked"/>
    <property type="match status" value="1"/>
</dbReference>
<dbReference type="InterPro" id="IPR001155">
    <property type="entry name" value="OxRdtase_FMN_N"/>
</dbReference>
<sequence>MTDSQDAAPLFQPVTIGRYSLPNRIAMAPLTRSRTDNATGVPTAMNAEYYAQRASAGLIIAEATQISRQGKGYAYTPGIHSAEQVAGWRLVTDAVHARGGHICLQLWHVGRISHPDLQPGGILPVAPSAVKPEIKAFTVDGFKDIPAPRALEISELPGIVEDYRKATRNALAAGFDMVEVHAANGYLIDQFLRDGTNRRTDAYGGSAENRARFLFEVLDAVVAEAGADRVGIRLSPLSPANDAQESDPVGTFSPVIRRLNGYGLAYLHMIEGVTRGPHPGFGGDLAELRALYKGHYMANNVYDRAMAIQAAASGHADMIAFGRPFIANPDLVERLRIGAPLAEPDQKTFYGGDRHGYTDYPTLSQSAA</sequence>
<dbReference type="Gene3D" id="3.20.20.70">
    <property type="entry name" value="Aldolase class I"/>
    <property type="match status" value="1"/>
</dbReference>
<comment type="cofactor">
    <cofactor evidence="1">
        <name>FMN</name>
        <dbReference type="ChEBI" id="CHEBI:58210"/>
    </cofactor>
</comment>
<dbReference type="PANTHER" id="PTHR22893">
    <property type="entry name" value="NADH OXIDOREDUCTASE-RELATED"/>
    <property type="match status" value="1"/>
</dbReference>
<dbReference type="Proteomes" id="UP000077405">
    <property type="component" value="Chromosome"/>
</dbReference>
<evidence type="ECO:0000256" key="2">
    <source>
        <dbReference type="ARBA" id="ARBA00005979"/>
    </source>
</evidence>
<dbReference type="EMBL" id="CP015285">
    <property type="protein sequence ID" value="ANC92156.1"/>
    <property type="molecule type" value="Genomic_DNA"/>
</dbReference>
<dbReference type="AlphaFoldDB" id="A0A160JGS4"/>
<evidence type="ECO:0000256" key="1">
    <source>
        <dbReference type="ARBA" id="ARBA00001917"/>
    </source>
</evidence>
<reference evidence="5 6" key="1">
    <citation type="journal article" date="2013" name="Int. J. Syst. Evol. Microbiol.">
        <title>Azospirillum humicireducens sp. nov., a nitrogen-fixing bacterium isolated from a microbial fuel cell.</title>
        <authorList>
            <person name="Zhou S."/>
            <person name="Han L."/>
            <person name="Wang Y."/>
            <person name="Yang G."/>
            <person name="Zhuang L."/>
            <person name="Hu P."/>
        </authorList>
    </citation>
    <scope>NUCLEOTIDE SEQUENCE [LARGE SCALE GENOMIC DNA]</scope>
    <source>
        <strain evidence="5 6">SgZ-5</strain>
    </source>
</reference>
<dbReference type="GO" id="GO:0010181">
    <property type="term" value="F:FMN binding"/>
    <property type="evidence" value="ECO:0007669"/>
    <property type="project" value="InterPro"/>
</dbReference>
<dbReference type="Pfam" id="PF00724">
    <property type="entry name" value="Oxidored_FMN"/>
    <property type="match status" value="1"/>
</dbReference>
<dbReference type="SUPFAM" id="SSF51395">
    <property type="entry name" value="FMN-linked oxidoreductases"/>
    <property type="match status" value="1"/>
</dbReference>
<accession>A0A160JGS4</accession>
<evidence type="ECO:0000313" key="5">
    <source>
        <dbReference type="EMBL" id="ANC92156.1"/>
    </source>
</evidence>
<proteinExistence type="inferred from homology"/>
<evidence type="ECO:0000256" key="3">
    <source>
        <dbReference type="ARBA" id="ARBA00023002"/>
    </source>
</evidence>
<dbReference type="GO" id="GO:0005829">
    <property type="term" value="C:cytosol"/>
    <property type="evidence" value="ECO:0007669"/>
    <property type="project" value="TreeGrafter"/>
</dbReference>
<dbReference type="KEGG" id="ahu:A6A40_09740"/>
<dbReference type="RefSeq" id="WP_063635217.1">
    <property type="nucleotide sequence ID" value="NZ_CP015285.1"/>
</dbReference>
<dbReference type="GO" id="GO:0016628">
    <property type="term" value="F:oxidoreductase activity, acting on the CH-CH group of donors, NAD or NADP as acceptor"/>
    <property type="evidence" value="ECO:0007669"/>
    <property type="project" value="UniProtKB-ARBA"/>
</dbReference>
<keyword evidence="3" id="KW-0560">Oxidoreductase</keyword>
<dbReference type="InterPro" id="IPR013785">
    <property type="entry name" value="Aldolase_TIM"/>
</dbReference>
<evidence type="ECO:0000259" key="4">
    <source>
        <dbReference type="Pfam" id="PF00724"/>
    </source>
</evidence>